<dbReference type="GO" id="GO:0009378">
    <property type="term" value="F:four-way junction helicase activity"/>
    <property type="evidence" value="ECO:0007669"/>
    <property type="project" value="TreeGrafter"/>
</dbReference>
<accession>A0A5B0MIT3</accession>
<evidence type="ECO:0000313" key="6">
    <source>
        <dbReference type="EMBL" id="KAA1077087.1"/>
    </source>
</evidence>
<dbReference type="GO" id="GO:0043138">
    <property type="term" value="F:3'-5' DNA helicase activity"/>
    <property type="evidence" value="ECO:0007669"/>
    <property type="project" value="UniProtKB-EC"/>
</dbReference>
<evidence type="ECO:0000256" key="1">
    <source>
        <dbReference type="ARBA" id="ARBA00005446"/>
    </source>
</evidence>
<dbReference type="EC" id="5.6.2.4" evidence="5"/>
<name>A0A5B0MIT3_PUCGR</name>
<evidence type="ECO:0000256" key="5">
    <source>
        <dbReference type="ARBA" id="ARBA00034808"/>
    </source>
</evidence>
<reference evidence="6 7" key="1">
    <citation type="submission" date="2019-05" db="EMBL/GenBank/DDBJ databases">
        <title>Emergence of the Ug99 lineage of the wheat stem rust pathogen through somatic hybridization.</title>
        <authorList>
            <person name="Li F."/>
            <person name="Upadhyaya N.M."/>
            <person name="Sperschneider J."/>
            <person name="Matny O."/>
            <person name="Nguyen-Phuc H."/>
            <person name="Mago R."/>
            <person name="Raley C."/>
            <person name="Miller M.E."/>
            <person name="Silverstein K.A.T."/>
            <person name="Henningsen E."/>
            <person name="Hirsch C.D."/>
            <person name="Visser B."/>
            <person name="Pretorius Z.A."/>
            <person name="Steffenson B.J."/>
            <person name="Schwessinger B."/>
            <person name="Dodds P.N."/>
            <person name="Figueroa M."/>
        </authorList>
    </citation>
    <scope>NUCLEOTIDE SEQUENCE [LARGE SCALE GENOMIC DNA]</scope>
    <source>
        <strain evidence="6 7">Ug99</strain>
    </source>
</reference>
<dbReference type="EMBL" id="VDEP01000461">
    <property type="protein sequence ID" value="KAA1077087.1"/>
    <property type="molecule type" value="Genomic_DNA"/>
</dbReference>
<dbReference type="GO" id="GO:0000724">
    <property type="term" value="P:double-strand break repair via homologous recombination"/>
    <property type="evidence" value="ECO:0007669"/>
    <property type="project" value="TreeGrafter"/>
</dbReference>
<keyword evidence="2" id="KW-0238">DNA-binding</keyword>
<dbReference type="GO" id="GO:0005694">
    <property type="term" value="C:chromosome"/>
    <property type="evidence" value="ECO:0007669"/>
    <property type="project" value="TreeGrafter"/>
</dbReference>
<comment type="catalytic activity">
    <reaction evidence="4">
        <text>Couples ATP hydrolysis with the unwinding of duplex DNA by translocating in the 3'-5' direction.</text>
        <dbReference type="EC" id="5.6.2.4"/>
    </reaction>
</comment>
<dbReference type="PANTHER" id="PTHR13710">
    <property type="entry name" value="DNA HELICASE RECQ FAMILY MEMBER"/>
    <property type="match status" value="1"/>
</dbReference>
<dbReference type="Gene3D" id="3.40.50.300">
    <property type="entry name" value="P-loop containing nucleotide triphosphate hydrolases"/>
    <property type="match status" value="1"/>
</dbReference>
<comment type="caution">
    <text evidence="6">The sequence shown here is derived from an EMBL/GenBank/DDBJ whole genome shotgun (WGS) entry which is preliminary data.</text>
</comment>
<dbReference type="GO" id="GO:0005737">
    <property type="term" value="C:cytoplasm"/>
    <property type="evidence" value="ECO:0007669"/>
    <property type="project" value="TreeGrafter"/>
</dbReference>
<dbReference type="InterPro" id="IPR027417">
    <property type="entry name" value="P-loop_NTPase"/>
</dbReference>
<proteinExistence type="inferred from homology"/>
<sequence>MCLFLQSPEVFLNSSLFREVYYDAVFQSRLATIVIDEAQMIHSWGLVASGKAKKSSSHGRTEDAVVFRPSYGELAAQLNATEGVPLLLLSATCRPKAVSSILKNLKLSEDNVVFV</sequence>
<organism evidence="6 7">
    <name type="scientific">Puccinia graminis f. sp. tritici</name>
    <dbReference type="NCBI Taxonomy" id="56615"/>
    <lineage>
        <taxon>Eukaryota</taxon>
        <taxon>Fungi</taxon>
        <taxon>Dikarya</taxon>
        <taxon>Basidiomycota</taxon>
        <taxon>Pucciniomycotina</taxon>
        <taxon>Pucciniomycetes</taxon>
        <taxon>Pucciniales</taxon>
        <taxon>Pucciniaceae</taxon>
        <taxon>Puccinia</taxon>
    </lineage>
</organism>
<gene>
    <name evidence="6" type="ORF">PGTUg99_003960</name>
</gene>
<evidence type="ECO:0000313" key="7">
    <source>
        <dbReference type="Proteomes" id="UP000325313"/>
    </source>
</evidence>
<evidence type="ECO:0000256" key="4">
    <source>
        <dbReference type="ARBA" id="ARBA00034617"/>
    </source>
</evidence>
<dbReference type="GO" id="GO:0003677">
    <property type="term" value="F:DNA binding"/>
    <property type="evidence" value="ECO:0007669"/>
    <property type="project" value="UniProtKB-KW"/>
</dbReference>
<dbReference type="Proteomes" id="UP000325313">
    <property type="component" value="Unassembled WGS sequence"/>
</dbReference>
<evidence type="ECO:0000256" key="2">
    <source>
        <dbReference type="ARBA" id="ARBA00023125"/>
    </source>
</evidence>
<dbReference type="PANTHER" id="PTHR13710:SF105">
    <property type="entry name" value="ATP-DEPENDENT DNA HELICASE Q1"/>
    <property type="match status" value="1"/>
</dbReference>
<comment type="similarity">
    <text evidence="1">Belongs to the helicase family. RecQ subfamily.</text>
</comment>
<dbReference type="AlphaFoldDB" id="A0A5B0MIT3"/>
<evidence type="ECO:0000256" key="3">
    <source>
        <dbReference type="ARBA" id="ARBA00023235"/>
    </source>
</evidence>
<protein>
    <recommendedName>
        <fullName evidence="5">DNA 3'-5' helicase</fullName>
        <ecNumber evidence="5">5.6.2.4</ecNumber>
    </recommendedName>
</protein>
<keyword evidence="3" id="KW-0413">Isomerase</keyword>